<dbReference type="InterPro" id="IPR039421">
    <property type="entry name" value="Type_1_exporter"/>
</dbReference>
<evidence type="ECO:0000313" key="10">
    <source>
        <dbReference type="EMBL" id="GAA5506417.1"/>
    </source>
</evidence>
<organism evidence="10 11">
    <name type="scientific">Novipirellula caenicola</name>
    <dbReference type="NCBI Taxonomy" id="1536901"/>
    <lineage>
        <taxon>Bacteria</taxon>
        <taxon>Pseudomonadati</taxon>
        <taxon>Planctomycetota</taxon>
        <taxon>Planctomycetia</taxon>
        <taxon>Pirellulales</taxon>
        <taxon>Pirellulaceae</taxon>
        <taxon>Novipirellula</taxon>
    </lineage>
</organism>
<dbReference type="SMART" id="SM00382">
    <property type="entry name" value="AAA"/>
    <property type="match status" value="1"/>
</dbReference>
<evidence type="ECO:0000256" key="1">
    <source>
        <dbReference type="ARBA" id="ARBA00004651"/>
    </source>
</evidence>
<dbReference type="PANTHER" id="PTHR24221">
    <property type="entry name" value="ATP-BINDING CASSETTE SUB-FAMILY B"/>
    <property type="match status" value="1"/>
</dbReference>
<evidence type="ECO:0000256" key="4">
    <source>
        <dbReference type="ARBA" id="ARBA00022840"/>
    </source>
</evidence>
<evidence type="ECO:0000259" key="8">
    <source>
        <dbReference type="PROSITE" id="PS50893"/>
    </source>
</evidence>
<dbReference type="InterPro" id="IPR027417">
    <property type="entry name" value="P-loop_NTPase"/>
</dbReference>
<keyword evidence="5 7" id="KW-1133">Transmembrane helix</keyword>
<dbReference type="PROSITE" id="PS50893">
    <property type="entry name" value="ABC_TRANSPORTER_2"/>
    <property type="match status" value="1"/>
</dbReference>
<feature type="domain" description="ABC transporter" evidence="8">
    <location>
        <begin position="439"/>
        <end position="673"/>
    </location>
</feature>
<comment type="caution">
    <text evidence="10">The sequence shown here is derived from an EMBL/GenBank/DDBJ whole genome shotgun (WGS) entry which is preliminary data.</text>
</comment>
<sequence>MKNLFRAVRLVAQYRWSVVMATLCSLLIALTWGSNLAAVYPFVEVIFDGQTVSSWSTQQTAKLQTELAELGGQAEDNGQAEGNGQANIEGKPAADAELAPRDDVALMDAAALETAARREAILQRLRLHAAAQPWIDAYAPTTPFGTLAAVVAFVITMTVVRCVLLGMNMVLVTRVSQGVVFRLQNELFRSLLSSDLAELNRHGTGALASRVNYETTHIGSTVQTLIGRLLREPLKLATCVAGAALVNWRLLIVSLLVCPAAMFVLMRINQSIKQTTLRAMEGSAGLMNQLVQSLTYVKAIKSHNTEAPERRAVRETAAKLYQQQVRITWYDALLRGNNEVLGTGVVCLSLLAGGYLVLGEQTHIFGIRMSGSQMTFSTLVLFYGLLLGATDPLRKLGGVHMNIRLGALAADRLYAHLDCPRKIEEPKHPRALPGGPVDLSFQNVSFGYRSDQTVLDQINVDIYAGEHIAIVGANGSGKSTMMDLLPRFYDPREGEVLLDGISLKEYSVRDLRRYVTVVSQQAALFDDTIAKNIAYGCGSVDPERIRQAAEQSHALEFIEALPDGFDTKIGEHGNQLSGGQRQRLTLARAILRDSPLIVLDEATSQIDPESERLIHEALETFLQGRTALMITHRLSTLTLADRIIVMEQGKITGTGTHDELIRTSEAYRLLHQKQEIATKSIAA</sequence>
<dbReference type="PROSITE" id="PS50929">
    <property type="entry name" value="ABC_TM1F"/>
    <property type="match status" value="1"/>
</dbReference>
<feature type="transmembrane region" description="Helical" evidence="7">
    <location>
        <begin position="364"/>
        <end position="386"/>
    </location>
</feature>
<dbReference type="Pfam" id="PF00664">
    <property type="entry name" value="ABC_membrane"/>
    <property type="match status" value="1"/>
</dbReference>
<dbReference type="InterPro" id="IPR003593">
    <property type="entry name" value="AAA+_ATPase"/>
</dbReference>
<keyword evidence="4 10" id="KW-0067">ATP-binding</keyword>
<feature type="transmembrane region" description="Helical" evidence="7">
    <location>
        <begin position="340"/>
        <end position="358"/>
    </location>
</feature>
<gene>
    <name evidence="10" type="primary">btuD_7</name>
    <name evidence="10" type="ORF">Rcae01_01870</name>
</gene>
<evidence type="ECO:0000256" key="5">
    <source>
        <dbReference type="ARBA" id="ARBA00022989"/>
    </source>
</evidence>
<evidence type="ECO:0000256" key="3">
    <source>
        <dbReference type="ARBA" id="ARBA00022741"/>
    </source>
</evidence>
<name>A0ABP9VMM2_9BACT</name>
<dbReference type="SUPFAM" id="SSF52540">
    <property type="entry name" value="P-loop containing nucleoside triphosphate hydrolases"/>
    <property type="match status" value="1"/>
</dbReference>
<dbReference type="SUPFAM" id="SSF90123">
    <property type="entry name" value="ABC transporter transmembrane region"/>
    <property type="match status" value="1"/>
</dbReference>
<dbReference type="InterPro" id="IPR011527">
    <property type="entry name" value="ABC1_TM_dom"/>
</dbReference>
<evidence type="ECO:0000313" key="11">
    <source>
        <dbReference type="Proteomes" id="UP001416858"/>
    </source>
</evidence>
<dbReference type="RefSeq" id="WP_345683365.1">
    <property type="nucleotide sequence ID" value="NZ_BAABRO010000003.1"/>
</dbReference>
<dbReference type="GO" id="GO:0005524">
    <property type="term" value="F:ATP binding"/>
    <property type="evidence" value="ECO:0007669"/>
    <property type="project" value="UniProtKB-KW"/>
</dbReference>
<reference evidence="10 11" key="1">
    <citation type="submission" date="2024-02" db="EMBL/GenBank/DDBJ databases">
        <title>Rhodopirellula caenicola NBRC 110016.</title>
        <authorList>
            <person name="Ichikawa N."/>
            <person name="Katano-Makiyama Y."/>
            <person name="Hidaka K."/>
        </authorList>
    </citation>
    <scope>NUCLEOTIDE SEQUENCE [LARGE SCALE GENOMIC DNA]</scope>
    <source>
        <strain evidence="10 11">NBRC 110016</strain>
    </source>
</reference>
<protein>
    <submittedName>
        <fullName evidence="10">Vitamin B12 import ATP-binding protein BtuD</fullName>
    </submittedName>
</protein>
<dbReference type="PROSITE" id="PS00211">
    <property type="entry name" value="ABC_TRANSPORTER_1"/>
    <property type="match status" value="1"/>
</dbReference>
<evidence type="ECO:0000256" key="2">
    <source>
        <dbReference type="ARBA" id="ARBA00022692"/>
    </source>
</evidence>
<dbReference type="InterPro" id="IPR036640">
    <property type="entry name" value="ABC1_TM_sf"/>
</dbReference>
<dbReference type="EMBL" id="BAABRO010000003">
    <property type="protein sequence ID" value="GAA5506417.1"/>
    <property type="molecule type" value="Genomic_DNA"/>
</dbReference>
<keyword evidence="6 7" id="KW-0472">Membrane</keyword>
<proteinExistence type="predicted"/>
<keyword evidence="11" id="KW-1185">Reference proteome</keyword>
<dbReference type="Proteomes" id="UP001416858">
    <property type="component" value="Unassembled WGS sequence"/>
</dbReference>
<dbReference type="InterPro" id="IPR017871">
    <property type="entry name" value="ABC_transporter-like_CS"/>
</dbReference>
<dbReference type="Gene3D" id="3.40.50.300">
    <property type="entry name" value="P-loop containing nucleotide triphosphate hydrolases"/>
    <property type="match status" value="1"/>
</dbReference>
<dbReference type="InterPro" id="IPR003439">
    <property type="entry name" value="ABC_transporter-like_ATP-bd"/>
</dbReference>
<dbReference type="Gene3D" id="1.20.1560.10">
    <property type="entry name" value="ABC transporter type 1, transmembrane domain"/>
    <property type="match status" value="1"/>
</dbReference>
<evidence type="ECO:0000259" key="9">
    <source>
        <dbReference type="PROSITE" id="PS50929"/>
    </source>
</evidence>
<accession>A0ABP9VMM2</accession>
<feature type="transmembrane region" description="Helical" evidence="7">
    <location>
        <begin position="248"/>
        <end position="268"/>
    </location>
</feature>
<evidence type="ECO:0000256" key="7">
    <source>
        <dbReference type="SAM" id="Phobius"/>
    </source>
</evidence>
<dbReference type="Pfam" id="PF00005">
    <property type="entry name" value="ABC_tran"/>
    <property type="match status" value="1"/>
</dbReference>
<evidence type="ECO:0000256" key="6">
    <source>
        <dbReference type="ARBA" id="ARBA00023136"/>
    </source>
</evidence>
<feature type="domain" description="ABC transmembrane type-1" evidence="9">
    <location>
        <begin position="132"/>
        <end position="399"/>
    </location>
</feature>
<keyword evidence="2 7" id="KW-0812">Transmembrane</keyword>
<dbReference type="PANTHER" id="PTHR24221:SF654">
    <property type="entry name" value="ATP-BINDING CASSETTE SUB-FAMILY B MEMBER 6"/>
    <property type="match status" value="1"/>
</dbReference>
<comment type="subcellular location">
    <subcellularLocation>
        <location evidence="1">Cell membrane</location>
        <topology evidence="1">Multi-pass membrane protein</topology>
    </subcellularLocation>
</comment>
<keyword evidence="3" id="KW-0547">Nucleotide-binding</keyword>